<dbReference type="GO" id="GO:0006412">
    <property type="term" value="P:translation"/>
    <property type="evidence" value="ECO:0007669"/>
    <property type="project" value="TreeGrafter"/>
</dbReference>
<dbReference type="eggNOG" id="COG0539">
    <property type="taxonomic scope" value="Bacteria"/>
</dbReference>
<name>Q7DJF6_SYNP6</name>
<dbReference type="PRINTS" id="PR00681">
    <property type="entry name" value="RIBOSOMALS1"/>
</dbReference>
<dbReference type="AlphaFoldDB" id="Q7DJF6"/>
<evidence type="ECO:0000256" key="3">
    <source>
        <dbReference type="ARBA" id="ARBA00023274"/>
    </source>
</evidence>
<reference evidence="5" key="1">
    <citation type="journal article" date="2000" name="Mol. Gen. Genet.">
        <title>A novel nucleic acid-binding protein in the cyanobacterium Synechococcus sp. PCC6301: a soluble 33-kDa polypeptide with high sequence similarity to ribosomal protein S1.</title>
        <authorList>
            <person name="Sugita C."/>
            <person name="Sugiura M."/>
            <person name="Sugita M."/>
        </authorList>
    </citation>
    <scope>NUCLEOTIDE SEQUENCE</scope>
</reference>
<dbReference type="DNASU" id="3199227"/>
<dbReference type="GO" id="GO:1990904">
    <property type="term" value="C:ribonucleoprotein complex"/>
    <property type="evidence" value="ECO:0007669"/>
    <property type="project" value="UniProtKB-KW"/>
</dbReference>
<accession>Q7DJF6</accession>
<reference evidence="6" key="2">
    <citation type="book" date="2001" name="PS2001 Proceedings 12th International Congress on Photosynthesis" publisher="CSIRO Publishing Collingwood Australia CD-Online">
        <title>Genome analysis of Synechococcus sp. strain PCC 6301.</title>
        <editorList>
            <person name="Unknown"/>
            <person name="A."/>
        </editorList>
        <authorList>
            <person name="Sugita M."/>
            <person name="Tsudzuki T."/>
            <person name="Sugita C."/>
            <person name="Ishiura M."/>
            <person name="Ogata K."/>
            <person name="Jikuya H."/>
            <person name="Takano J."/>
            <person name="Sugiura M."/>
        </authorList>
    </citation>
    <scope>NUCLEOTIDE SEQUENCE</scope>
    <source>
        <strain evidence="6">PCC 6301</strain>
    </source>
</reference>
<feature type="domain" description="S1 motif" evidence="4">
    <location>
        <begin position="28"/>
        <end position="97"/>
    </location>
</feature>
<feature type="domain" description="S1 motif" evidence="4">
    <location>
        <begin position="115"/>
        <end position="179"/>
    </location>
</feature>
<dbReference type="InterPro" id="IPR050437">
    <property type="entry name" value="Ribos_protein_bS1-like"/>
</dbReference>
<dbReference type="PANTHER" id="PTHR10724">
    <property type="entry name" value="30S RIBOSOMAL PROTEIN S1"/>
    <property type="match status" value="1"/>
</dbReference>
<dbReference type="Gene3D" id="2.40.50.140">
    <property type="entry name" value="Nucleic acid-binding proteins"/>
    <property type="match status" value="3"/>
</dbReference>
<keyword evidence="2" id="KW-0689">Ribosomal protein</keyword>
<sequence length="295" mass="31785">MSPSAANTPSYDDFALALEAQSLDSQKGQLVRGKVCEYSTDGAYIDIGGKAPAFLPKREAALHAVLDLEAHLPKDEELEFLVIRDQNEDGQVTVSLRALALEQAWTRVAELQEGGQTVQVKVTGSNKGGVTADLEGLRAFIPRSHLNEKEDLDSLKGKTLTVAFLEVNRADKKLVLSERQAARTALVREIEVGQLINGKVTGLKPFGVFVDLGGATALLPINQISQKFVADVGAIFKIGDPIQALVVAIDNTKGRISLSTKVLENHPGEILENVAELQASAADRAERARKQLESQ</sequence>
<dbReference type="Proteomes" id="UP000001175">
    <property type="component" value="Chromosome"/>
</dbReference>
<comment type="similarity">
    <text evidence="1">Belongs to the bacterial ribosomal protein bS1 family.</text>
</comment>
<dbReference type="Pfam" id="PF00575">
    <property type="entry name" value="S1"/>
    <property type="match status" value="3"/>
</dbReference>
<dbReference type="SMART" id="SM00316">
    <property type="entry name" value="S1"/>
    <property type="match status" value="3"/>
</dbReference>
<proteinExistence type="inferred from homology"/>
<gene>
    <name evidence="5" type="primary">nbp1</name>
    <name evidence="6" type="ordered locus">syc0048_c</name>
</gene>
<dbReference type="CDD" id="cd04465">
    <property type="entry name" value="S1_RPS1_repeat_ec2_hs2"/>
    <property type="match status" value="1"/>
</dbReference>
<protein>
    <submittedName>
        <fullName evidence="5 6">Nucleic acid-binding protein</fullName>
    </submittedName>
</protein>
<evidence type="ECO:0000256" key="1">
    <source>
        <dbReference type="ARBA" id="ARBA00006767"/>
    </source>
</evidence>
<dbReference type="InterPro" id="IPR003029">
    <property type="entry name" value="S1_domain"/>
</dbReference>
<reference evidence="6" key="3">
    <citation type="journal article" date="2006" name="J. Biol. Chem.">
        <title>Latent nitrate transport activity of a novel sulfate permease-like protein of the cyanobacterium Synechococcus elongatus.</title>
        <authorList>
            <person name="Maeda S."/>
            <person name="Sugita C."/>
            <person name="Sugita M."/>
            <person name="Omata T."/>
        </authorList>
    </citation>
    <scope>NUCLEOTIDE SEQUENCE</scope>
    <source>
        <strain evidence="6">PCC 6301</strain>
    </source>
</reference>
<reference evidence="6" key="4">
    <citation type="journal article" date="2006" name="J. Biol. Chem.">
        <title>A new class of signal transducer in His-Asp phosphorelay systems.</title>
        <authorList>
            <person name="Maeda S."/>
            <person name="Sugita C."/>
            <person name="Sugita M."/>
            <person name="Omata T."/>
        </authorList>
    </citation>
    <scope>NUCLEOTIDE SEQUENCE</scope>
    <source>
        <strain evidence="6">PCC 6301</strain>
    </source>
</reference>
<dbReference type="SUPFAM" id="SSF50249">
    <property type="entry name" value="Nucleic acid-binding proteins"/>
    <property type="match status" value="3"/>
</dbReference>
<dbReference type="EMBL" id="AP008231">
    <property type="protein sequence ID" value="BAD78238.1"/>
    <property type="molecule type" value="Genomic_DNA"/>
</dbReference>
<evidence type="ECO:0000256" key="2">
    <source>
        <dbReference type="ARBA" id="ARBA00022980"/>
    </source>
</evidence>
<dbReference type="GO" id="GO:0003735">
    <property type="term" value="F:structural constituent of ribosome"/>
    <property type="evidence" value="ECO:0007669"/>
    <property type="project" value="TreeGrafter"/>
</dbReference>
<evidence type="ECO:0000313" key="5">
    <source>
        <dbReference type="EMBL" id="BAA92864.1"/>
    </source>
</evidence>
<dbReference type="KEGG" id="syc:syc0048_c"/>
<reference evidence="6" key="5">
    <citation type="journal article" date="2006" name="Proc. Natl. Acad. Sci. U.S.A.">
        <title>A KaiC-associating SasA-RpaA two-component regulatory system as a major circadian timing mediator in cyanobacteria.</title>
        <authorList>
            <person name="Takai N."/>
            <person name="Nakajima M."/>
            <person name="Oyama T."/>
            <person name="Kito R."/>
            <person name="Sugita C."/>
            <person name="Sugita M."/>
            <person name="Kondo T."/>
            <person name="Iwasaki H."/>
        </authorList>
    </citation>
    <scope>NUCLEOTIDE SEQUENCE</scope>
    <source>
        <strain evidence="6">PCC 6301</strain>
    </source>
</reference>
<dbReference type="PROSITE" id="PS50126">
    <property type="entry name" value="S1"/>
    <property type="match status" value="3"/>
</dbReference>
<dbReference type="SMR" id="Q7DJF6"/>
<evidence type="ECO:0000259" key="4">
    <source>
        <dbReference type="PROSITE" id="PS50126"/>
    </source>
</evidence>
<keyword evidence="3" id="KW-0687">Ribonucleoprotein</keyword>
<dbReference type="RefSeq" id="WP_011242361.1">
    <property type="nucleotide sequence ID" value="NC_006576.1"/>
</dbReference>
<dbReference type="PANTHER" id="PTHR10724:SF7">
    <property type="entry name" value="SMALL RIBOSOMAL SUBUNIT PROTEIN BS1C"/>
    <property type="match status" value="1"/>
</dbReference>
<evidence type="ECO:0000313" key="6">
    <source>
        <dbReference type="EMBL" id="BAD78238.1"/>
    </source>
</evidence>
<dbReference type="EMBL" id="AB031222">
    <property type="protein sequence ID" value="BAA92864.1"/>
    <property type="molecule type" value="Genomic_DNA"/>
</dbReference>
<dbReference type="InterPro" id="IPR012340">
    <property type="entry name" value="NA-bd_OB-fold"/>
</dbReference>
<evidence type="ECO:0000313" key="7">
    <source>
        <dbReference type="Proteomes" id="UP000001175"/>
    </source>
</evidence>
<dbReference type="InterPro" id="IPR035104">
    <property type="entry name" value="Ribosomal_protein_S1-like"/>
</dbReference>
<dbReference type="GO" id="GO:0005840">
    <property type="term" value="C:ribosome"/>
    <property type="evidence" value="ECO:0007669"/>
    <property type="project" value="UniProtKB-KW"/>
</dbReference>
<feature type="domain" description="S1 motif" evidence="4">
    <location>
        <begin position="193"/>
        <end position="261"/>
    </location>
</feature>
<dbReference type="GO" id="GO:0003729">
    <property type="term" value="F:mRNA binding"/>
    <property type="evidence" value="ECO:0007669"/>
    <property type="project" value="TreeGrafter"/>
</dbReference>
<reference evidence="6 7" key="6">
    <citation type="journal article" date="2007" name="Photosyn. Res.">
        <title>Complete nucleotide sequence of the freshwater unicellular cyanobacterium Synechococcus elongatus PCC 6301 chromosome: gene content and organization.</title>
        <authorList>
            <person name="Sugita C."/>
            <person name="Ogata K."/>
            <person name="Shikata M."/>
            <person name="Jikuya H."/>
            <person name="Takano J."/>
            <person name="Furumichi M."/>
            <person name="Kanehisa M."/>
            <person name="Omata T."/>
            <person name="Sugiura M."/>
            <person name="Sugita M."/>
        </authorList>
    </citation>
    <scope>NUCLEOTIDE SEQUENCE [LARGE SCALE GENOMIC DNA]</scope>
    <source>
        <strain evidence="7">ATCC 27144 / PCC 6301 / SAUG 1402/1</strain>
        <strain evidence="6">PCC 6301</strain>
    </source>
</reference>
<organism evidence="5">
    <name type="scientific">Synechococcus sp. (strain ATCC 27144 / PCC 6301 / SAUG 1402/1)</name>
    <name type="common">Anacystis nidulans</name>
    <dbReference type="NCBI Taxonomy" id="269084"/>
    <lineage>
        <taxon>Bacteria</taxon>
        <taxon>Bacillati</taxon>
        <taxon>Cyanobacteriota</taxon>
        <taxon>Cyanophyceae</taxon>
        <taxon>Synechococcales</taxon>
        <taxon>Synechococcaceae</taxon>
        <taxon>Synechococcus</taxon>
    </lineage>
</organism>
<dbReference type="GeneID" id="72430370"/>